<dbReference type="AlphaFoldDB" id="A0A6A4W4H8"/>
<dbReference type="InterPro" id="IPR005135">
    <property type="entry name" value="Endo/exonuclease/phosphatase"/>
</dbReference>
<dbReference type="InterPro" id="IPR036691">
    <property type="entry name" value="Endo/exonu/phosph_ase_sf"/>
</dbReference>
<evidence type="ECO:0000313" key="2">
    <source>
        <dbReference type="EMBL" id="KAF0302216.1"/>
    </source>
</evidence>
<name>A0A6A4W4H8_AMPAM</name>
<dbReference type="Proteomes" id="UP000440578">
    <property type="component" value="Unassembled WGS sequence"/>
</dbReference>
<dbReference type="Gene3D" id="3.60.10.10">
    <property type="entry name" value="Endonuclease/exonuclease/phosphatase"/>
    <property type="match status" value="1"/>
</dbReference>
<proteinExistence type="predicted"/>
<dbReference type="EMBL" id="VIIS01001082">
    <property type="protein sequence ID" value="KAF0302216.1"/>
    <property type="molecule type" value="Genomic_DNA"/>
</dbReference>
<evidence type="ECO:0000259" key="1">
    <source>
        <dbReference type="Pfam" id="PF03372"/>
    </source>
</evidence>
<reference evidence="2 3" key="1">
    <citation type="submission" date="2019-07" db="EMBL/GenBank/DDBJ databases">
        <title>Draft genome assembly of a fouling barnacle, Amphibalanus amphitrite (Darwin, 1854): The first reference genome for Thecostraca.</title>
        <authorList>
            <person name="Kim W."/>
        </authorList>
    </citation>
    <scope>NUCLEOTIDE SEQUENCE [LARGE SCALE GENOMIC DNA]</scope>
    <source>
        <strain evidence="2">SNU_AA5</strain>
        <tissue evidence="2">Soma without cirri and trophi</tissue>
    </source>
</reference>
<keyword evidence="3" id="KW-1185">Reference proteome</keyword>
<organism evidence="2 3">
    <name type="scientific">Amphibalanus amphitrite</name>
    <name type="common">Striped barnacle</name>
    <name type="synonym">Balanus amphitrite</name>
    <dbReference type="NCBI Taxonomy" id="1232801"/>
    <lineage>
        <taxon>Eukaryota</taxon>
        <taxon>Metazoa</taxon>
        <taxon>Ecdysozoa</taxon>
        <taxon>Arthropoda</taxon>
        <taxon>Crustacea</taxon>
        <taxon>Multicrustacea</taxon>
        <taxon>Cirripedia</taxon>
        <taxon>Thoracica</taxon>
        <taxon>Thoracicalcarea</taxon>
        <taxon>Balanomorpha</taxon>
        <taxon>Balanoidea</taxon>
        <taxon>Balanidae</taxon>
        <taxon>Amphibalaninae</taxon>
        <taxon>Amphibalanus</taxon>
    </lineage>
</organism>
<dbReference type="GO" id="GO:0003824">
    <property type="term" value="F:catalytic activity"/>
    <property type="evidence" value="ECO:0007669"/>
    <property type="project" value="InterPro"/>
</dbReference>
<feature type="domain" description="Endonuclease/exonuclease/phosphatase" evidence="1">
    <location>
        <begin position="37"/>
        <end position="101"/>
    </location>
</feature>
<sequence length="262" mass="28951">MSVWNLPCMRTPQISVVSSAGAWKLSLRVENSIKPKTVELARELDLFRYDIAVLCETWLKPNVPNRLLVFPGYTLNRSDRKFEPRGYGGVAVLSRDGIEVKKISAPASASGLSRLETLWCLFRWKRSKVVIGAVYRQPRNTCSALDADFEDLEWQYQHVILNYPDCAVAPKPEISPAEAFAWTSSEPPVLTPAGNNGNYEFDGVCPAAPPRGQAGPGSQVGRPIQPIRGAKFVPLDDTPPLAGPNDKRKLQLRILDIVPSDV</sequence>
<dbReference type="Pfam" id="PF03372">
    <property type="entry name" value="Exo_endo_phos"/>
    <property type="match status" value="1"/>
</dbReference>
<protein>
    <recommendedName>
        <fullName evidence="1">Endonuclease/exonuclease/phosphatase domain-containing protein</fullName>
    </recommendedName>
</protein>
<gene>
    <name evidence="2" type="ORF">FJT64_025681</name>
</gene>
<dbReference type="SUPFAM" id="SSF56219">
    <property type="entry name" value="DNase I-like"/>
    <property type="match status" value="1"/>
</dbReference>
<evidence type="ECO:0000313" key="3">
    <source>
        <dbReference type="Proteomes" id="UP000440578"/>
    </source>
</evidence>
<dbReference type="OrthoDB" id="19092at2759"/>
<comment type="caution">
    <text evidence="2">The sequence shown here is derived from an EMBL/GenBank/DDBJ whole genome shotgun (WGS) entry which is preliminary data.</text>
</comment>
<accession>A0A6A4W4H8</accession>